<dbReference type="Proteomes" id="UP000219338">
    <property type="component" value="Unassembled WGS sequence"/>
</dbReference>
<dbReference type="GO" id="GO:0005634">
    <property type="term" value="C:nucleus"/>
    <property type="evidence" value="ECO:0007669"/>
    <property type="project" value="TreeGrafter"/>
</dbReference>
<dbReference type="GO" id="GO:0003677">
    <property type="term" value="F:DNA binding"/>
    <property type="evidence" value="ECO:0007669"/>
    <property type="project" value="TreeGrafter"/>
</dbReference>
<dbReference type="AlphaFoldDB" id="A0A284RZV0"/>
<feature type="domain" description="DDE-1" evidence="2">
    <location>
        <begin position="241"/>
        <end position="422"/>
    </location>
</feature>
<organism evidence="3 4">
    <name type="scientific">Armillaria ostoyae</name>
    <name type="common">Armillaria root rot fungus</name>
    <dbReference type="NCBI Taxonomy" id="47428"/>
    <lineage>
        <taxon>Eukaryota</taxon>
        <taxon>Fungi</taxon>
        <taxon>Dikarya</taxon>
        <taxon>Basidiomycota</taxon>
        <taxon>Agaricomycotina</taxon>
        <taxon>Agaricomycetes</taxon>
        <taxon>Agaricomycetidae</taxon>
        <taxon>Agaricales</taxon>
        <taxon>Marasmiineae</taxon>
        <taxon>Physalacriaceae</taxon>
        <taxon>Armillaria</taxon>
    </lineage>
</organism>
<sequence length="576" mass="65450">MPDHAKSNTKKSQIQGELMEKWLQIAAEAYQTEQTWALLPTERRKGYGEICKEAIESCWKETHQHIHLSRSTLRRIVKDDQTMHEFNAGKRRLLPEEEEVILKYAISLAERGFPCSQRHLREHINSILEAREGPNFEPVGENFVRCWAERHSERLKPFWSHALDHSRVRAVNVYTKEGYFKLLKETIEGGDDEEPIALELIFGTDETGIQKGIGTSERVYGPANHSVQHQQRSGDWENITVIETICADGTSLAPSVIFKGEGYQVSWKQENSLNASYVPAIILVEFSFNIHAWNRLGYSKKGYTDGEIGVAWIANFDKQTKAKAGGKQRLLLVNGHNSHYTRGFLEYAREHRIHVLCYPSHSTHVYQGLDVVIFSVLKRRWTDEWDTHERDKGSAVTKSNFLAVYARAHMRALTPENILAAFRKTGVVPLDPDMVTAQMMAPSLKTARSGALPLPISAKVEAVSSYMKQEIDRRNGVPVTDRDLDIGTELEEDTCHDMHFDTPDTMSEHLIDDIASTSSGYLVSSSPMHAHFPPPTYEPTVISPIKYKSRYSHLLERAPKTEEEAELQAALQESEE</sequence>
<reference evidence="4" key="1">
    <citation type="journal article" date="2017" name="Nat. Ecol. Evol.">
        <title>Genome expansion and lineage-specific genetic innovations in the forest pathogenic fungi Armillaria.</title>
        <authorList>
            <person name="Sipos G."/>
            <person name="Prasanna A.N."/>
            <person name="Walter M.C."/>
            <person name="O'Connor E."/>
            <person name="Balint B."/>
            <person name="Krizsan K."/>
            <person name="Kiss B."/>
            <person name="Hess J."/>
            <person name="Varga T."/>
            <person name="Slot J."/>
            <person name="Riley R."/>
            <person name="Boka B."/>
            <person name="Rigling D."/>
            <person name="Barry K."/>
            <person name="Lee J."/>
            <person name="Mihaltcheva S."/>
            <person name="LaButti K."/>
            <person name="Lipzen A."/>
            <person name="Waldron R."/>
            <person name="Moloney N.M."/>
            <person name="Sperisen C."/>
            <person name="Kredics L."/>
            <person name="Vagvoelgyi C."/>
            <person name="Patrignani A."/>
            <person name="Fitzpatrick D."/>
            <person name="Nagy I."/>
            <person name="Doyle S."/>
            <person name="Anderson J.B."/>
            <person name="Grigoriev I.V."/>
            <person name="Gueldener U."/>
            <person name="Muensterkoetter M."/>
            <person name="Nagy L.G."/>
        </authorList>
    </citation>
    <scope>NUCLEOTIDE SEQUENCE [LARGE SCALE GENOMIC DNA]</scope>
    <source>
        <strain evidence="4">C18/9</strain>
    </source>
</reference>
<keyword evidence="4" id="KW-1185">Reference proteome</keyword>
<dbReference type="InterPro" id="IPR003903">
    <property type="entry name" value="UIM_dom"/>
</dbReference>
<feature type="region of interest" description="Disordered" evidence="1">
    <location>
        <begin position="557"/>
        <end position="576"/>
    </location>
</feature>
<proteinExistence type="predicted"/>
<evidence type="ECO:0000313" key="4">
    <source>
        <dbReference type="Proteomes" id="UP000219338"/>
    </source>
</evidence>
<dbReference type="EMBL" id="FUEG01000023">
    <property type="protein sequence ID" value="SJL14292.1"/>
    <property type="molecule type" value="Genomic_DNA"/>
</dbReference>
<name>A0A284RZV0_ARMOS</name>
<dbReference type="InterPro" id="IPR004875">
    <property type="entry name" value="DDE_SF_endonuclease_dom"/>
</dbReference>
<evidence type="ECO:0000256" key="1">
    <source>
        <dbReference type="SAM" id="MobiDB-lite"/>
    </source>
</evidence>
<feature type="compositionally biased region" description="Low complexity" evidence="1">
    <location>
        <begin position="567"/>
        <end position="576"/>
    </location>
</feature>
<dbReference type="OMA" id="ESEICEW"/>
<dbReference type="PROSITE" id="PS50330">
    <property type="entry name" value="UIM"/>
    <property type="match status" value="1"/>
</dbReference>
<dbReference type="OrthoDB" id="2917041at2759"/>
<dbReference type="PANTHER" id="PTHR19303:SF74">
    <property type="entry name" value="POGO TRANSPOSABLE ELEMENT WITH KRAB DOMAIN"/>
    <property type="match status" value="1"/>
</dbReference>
<dbReference type="STRING" id="47428.A0A284RZV0"/>
<gene>
    <name evidence="3" type="ORF">ARMOST_17748</name>
</gene>
<dbReference type="InterPro" id="IPR050863">
    <property type="entry name" value="CenT-Element_Derived"/>
</dbReference>
<accession>A0A284RZV0</accession>
<dbReference type="Pfam" id="PF03184">
    <property type="entry name" value="DDE_1"/>
    <property type="match status" value="1"/>
</dbReference>
<evidence type="ECO:0000259" key="2">
    <source>
        <dbReference type="Pfam" id="PF03184"/>
    </source>
</evidence>
<evidence type="ECO:0000313" key="3">
    <source>
        <dbReference type="EMBL" id="SJL14292.1"/>
    </source>
</evidence>
<protein>
    <recommendedName>
        <fullName evidence="2">DDE-1 domain-containing protein</fullName>
    </recommendedName>
</protein>
<dbReference type="PANTHER" id="PTHR19303">
    <property type="entry name" value="TRANSPOSON"/>
    <property type="match status" value="1"/>
</dbReference>